<gene>
    <name evidence="2" type="ORF">GCM10010185_42090</name>
</gene>
<dbReference type="Proteomes" id="UP000639606">
    <property type="component" value="Unassembled WGS sequence"/>
</dbReference>
<evidence type="ECO:0000313" key="3">
    <source>
        <dbReference type="Proteomes" id="UP000639606"/>
    </source>
</evidence>
<evidence type="ECO:0000256" key="1">
    <source>
        <dbReference type="SAM" id="MobiDB-lite"/>
    </source>
</evidence>
<feature type="compositionally biased region" description="Low complexity" evidence="1">
    <location>
        <begin position="56"/>
        <end position="68"/>
    </location>
</feature>
<accession>A0A918EFG6</accession>
<organism evidence="2 3">
    <name type="scientific">Saccharothrix coeruleofusca</name>
    <dbReference type="NCBI Taxonomy" id="33919"/>
    <lineage>
        <taxon>Bacteria</taxon>
        <taxon>Bacillati</taxon>
        <taxon>Actinomycetota</taxon>
        <taxon>Actinomycetes</taxon>
        <taxon>Pseudonocardiales</taxon>
        <taxon>Pseudonocardiaceae</taxon>
        <taxon>Saccharothrix</taxon>
    </lineage>
</organism>
<keyword evidence="3" id="KW-1185">Reference proteome</keyword>
<feature type="region of interest" description="Disordered" evidence="1">
    <location>
        <begin position="1"/>
        <end position="28"/>
    </location>
</feature>
<comment type="caution">
    <text evidence="2">The sequence shown here is derived from an EMBL/GenBank/DDBJ whole genome shotgun (WGS) entry which is preliminary data.</text>
</comment>
<evidence type="ECO:0000313" key="2">
    <source>
        <dbReference type="EMBL" id="GGP65005.1"/>
    </source>
</evidence>
<reference evidence="2" key="1">
    <citation type="journal article" date="2014" name="Int. J. Syst. Evol. Microbiol.">
        <title>Complete genome sequence of Corynebacterium casei LMG S-19264T (=DSM 44701T), isolated from a smear-ripened cheese.</title>
        <authorList>
            <consortium name="US DOE Joint Genome Institute (JGI-PGF)"/>
            <person name="Walter F."/>
            <person name="Albersmeier A."/>
            <person name="Kalinowski J."/>
            <person name="Ruckert C."/>
        </authorList>
    </citation>
    <scope>NUCLEOTIDE SEQUENCE</scope>
    <source>
        <strain evidence="2">JCM 3313</strain>
    </source>
</reference>
<protein>
    <submittedName>
        <fullName evidence="2">Uncharacterized protein</fullName>
    </submittedName>
</protein>
<reference evidence="2" key="2">
    <citation type="submission" date="2020-09" db="EMBL/GenBank/DDBJ databases">
        <authorList>
            <person name="Sun Q."/>
            <person name="Ohkuma M."/>
        </authorList>
    </citation>
    <scope>NUCLEOTIDE SEQUENCE</scope>
    <source>
        <strain evidence="2">JCM 3313</strain>
    </source>
</reference>
<name>A0A918EFG6_9PSEU</name>
<dbReference type="AlphaFoldDB" id="A0A918EFG6"/>
<dbReference type="EMBL" id="BMRG01000008">
    <property type="protein sequence ID" value="GGP65005.1"/>
    <property type="molecule type" value="Genomic_DNA"/>
</dbReference>
<proteinExistence type="predicted"/>
<feature type="region of interest" description="Disordered" evidence="1">
    <location>
        <begin position="46"/>
        <end position="74"/>
    </location>
</feature>
<sequence>MPQLQPPVAHARLDPVQNAEPDPHDALPHSFLPALSSGFNVCRAPAQHPAPTLGDAAARNQGGRAAAQPTPKGA</sequence>